<evidence type="ECO:0000313" key="5">
    <source>
        <dbReference type="Proteomes" id="UP000327044"/>
    </source>
</evidence>
<dbReference type="EMBL" id="VVIM01000005">
    <property type="protein sequence ID" value="KAB0799364.1"/>
    <property type="molecule type" value="Genomic_DNA"/>
</dbReference>
<dbReference type="PANTHER" id="PTHR24260">
    <property type="match status" value="1"/>
</dbReference>
<evidence type="ECO:0000313" key="3">
    <source>
        <dbReference type="EMBL" id="JAV78148.1"/>
    </source>
</evidence>
<accession>A0A1Y1LZJ9</accession>
<dbReference type="InterPro" id="IPR043504">
    <property type="entry name" value="Peptidase_S1_PA_chymotrypsin"/>
</dbReference>
<dbReference type="PANTHER" id="PTHR24260:SF136">
    <property type="entry name" value="GH08193P-RELATED"/>
    <property type="match status" value="1"/>
</dbReference>
<dbReference type="InterPro" id="IPR051333">
    <property type="entry name" value="CLIP_Serine_Protease"/>
</dbReference>
<dbReference type="GO" id="GO:0004252">
    <property type="term" value="F:serine-type endopeptidase activity"/>
    <property type="evidence" value="ECO:0007669"/>
    <property type="project" value="InterPro"/>
</dbReference>
<feature type="domain" description="Peptidase S1" evidence="2">
    <location>
        <begin position="15"/>
        <end position="271"/>
    </location>
</feature>
<sequence length="274" mass="31094">MFVFIWCYICLNLLVLSSSTKECGRIKSSREEVFPWTINIYQSKAGGEPKLICSGTLISEGLVLSSASCFYDDTTLEFRKEKLFLTIGHKYKQWASHQTNNSIEMRQIFGNEVVKPKKYNGFVGRYIDNIAIVKLGDGKKLKKYPLACLDWDNAITDAVLEENSLVLKIGVWPPGLNPAMKLLEALYVDHDVCEYFLKSKNVRAFLTYDKHCIKLKDTSMTPIVGSGLFALSDDRWYLIGITSEITSGDSGIYVTYTKLRSHMNWISNSAYLDL</sequence>
<dbReference type="Pfam" id="PF00089">
    <property type="entry name" value="Trypsin"/>
    <property type="match status" value="1"/>
</dbReference>
<keyword evidence="1" id="KW-0732">Signal</keyword>
<dbReference type="InParanoid" id="A0A1Y1LZJ9"/>
<protein>
    <recommendedName>
        <fullName evidence="2">Peptidase S1 domain-containing protein</fullName>
    </recommendedName>
</protein>
<gene>
    <name evidence="4" type="ORF">PPYR_07244</name>
</gene>
<dbReference type="InterPro" id="IPR009003">
    <property type="entry name" value="Peptidase_S1_PA"/>
</dbReference>
<dbReference type="OrthoDB" id="2019384at2759"/>
<evidence type="ECO:0000259" key="2">
    <source>
        <dbReference type="PROSITE" id="PS50240"/>
    </source>
</evidence>
<evidence type="ECO:0000256" key="1">
    <source>
        <dbReference type="SAM" id="SignalP"/>
    </source>
</evidence>
<dbReference type="GO" id="GO:0006508">
    <property type="term" value="P:proteolysis"/>
    <property type="evidence" value="ECO:0007669"/>
    <property type="project" value="InterPro"/>
</dbReference>
<organism evidence="3">
    <name type="scientific">Photinus pyralis</name>
    <name type="common">Common eastern firefly</name>
    <name type="synonym">Lampyris pyralis</name>
    <dbReference type="NCBI Taxonomy" id="7054"/>
    <lineage>
        <taxon>Eukaryota</taxon>
        <taxon>Metazoa</taxon>
        <taxon>Ecdysozoa</taxon>
        <taxon>Arthropoda</taxon>
        <taxon>Hexapoda</taxon>
        <taxon>Insecta</taxon>
        <taxon>Pterygota</taxon>
        <taxon>Neoptera</taxon>
        <taxon>Endopterygota</taxon>
        <taxon>Coleoptera</taxon>
        <taxon>Polyphaga</taxon>
        <taxon>Elateriformia</taxon>
        <taxon>Elateroidea</taxon>
        <taxon>Lampyridae</taxon>
        <taxon>Lampyrinae</taxon>
        <taxon>Photinus</taxon>
    </lineage>
</organism>
<feature type="signal peptide" evidence="1">
    <location>
        <begin position="1"/>
        <end position="19"/>
    </location>
</feature>
<reference evidence="3" key="1">
    <citation type="journal article" date="2016" name="Sci. Rep.">
        <title>Molecular characterization of firefly nuptial gifts: a multi-omics approach sheds light on postcopulatory sexual selection.</title>
        <authorList>
            <person name="Al-Wathiqui N."/>
            <person name="Fallon T.R."/>
            <person name="South A."/>
            <person name="Weng J.K."/>
            <person name="Lewis S.M."/>
        </authorList>
    </citation>
    <scope>NUCLEOTIDE SEQUENCE</scope>
</reference>
<reference evidence="4" key="3">
    <citation type="submission" date="2019-08" db="EMBL/GenBank/DDBJ databases">
        <authorList>
            <consortium name="Photinus pyralis genome working group"/>
            <person name="Fallon T.R."/>
            <person name="Sander Lower S.E."/>
            <person name="Weng J.-K."/>
        </authorList>
    </citation>
    <scope>NUCLEOTIDE SEQUENCE</scope>
    <source>
        <strain evidence="4">1611_PpyrPB1</strain>
        <tissue evidence="4">Whole body</tissue>
    </source>
</reference>
<dbReference type="SUPFAM" id="SSF50494">
    <property type="entry name" value="Trypsin-like serine proteases"/>
    <property type="match status" value="1"/>
</dbReference>
<dbReference type="PROSITE" id="PS50240">
    <property type="entry name" value="TRYPSIN_DOM"/>
    <property type="match status" value="1"/>
</dbReference>
<dbReference type="EMBL" id="GEZM01044552">
    <property type="protein sequence ID" value="JAV78148.1"/>
    <property type="molecule type" value="Transcribed_RNA"/>
</dbReference>
<feature type="chain" id="PRO_5033289810" description="Peptidase S1 domain-containing protein" evidence="1">
    <location>
        <begin position="20"/>
        <end position="274"/>
    </location>
</feature>
<evidence type="ECO:0000313" key="4">
    <source>
        <dbReference type="EMBL" id="KAB0799364.1"/>
    </source>
</evidence>
<name>A0A1Y1LZJ9_PHOPY</name>
<keyword evidence="5" id="KW-1185">Reference proteome</keyword>
<dbReference type="InterPro" id="IPR001254">
    <property type="entry name" value="Trypsin_dom"/>
</dbReference>
<dbReference type="AlphaFoldDB" id="A0A1Y1LZJ9"/>
<proteinExistence type="predicted"/>
<dbReference type="SMART" id="SM00020">
    <property type="entry name" value="Tryp_SPc"/>
    <property type="match status" value="1"/>
</dbReference>
<dbReference type="Gene3D" id="2.40.10.10">
    <property type="entry name" value="Trypsin-like serine proteases"/>
    <property type="match status" value="2"/>
</dbReference>
<reference evidence="4 5" key="2">
    <citation type="journal article" date="2018" name="Elife">
        <title>Firefly genomes illuminate parallel origins of bioluminescence in beetles.</title>
        <authorList>
            <person name="Fallon T.R."/>
            <person name="Lower S.E."/>
            <person name="Chang C.H."/>
            <person name="Bessho-Uehara M."/>
            <person name="Martin G.J."/>
            <person name="Bewick A.J."/>
            <person name="Behringer M."/>
            <person name="Debat H.J."/>
            <person name="Wong I."/>
            <person name="Day J.C."/>
            <person name="Suvorov A."/>
            <person name="Silva C.J."/>
            <person name="Stanger-Hall K.F."/>
            <person name="Hall D.W."/>
            <person name="Schmitz R.J."/>
            <person name="Nelson D.R."/>
            <person name="Lewis S.M."/>
            <person name="Shigenobu S."/>
            <person name="Bybee S.M."/>
            <person name="Larracuente A.M."/>
            <person name="Oba Y."/>
            <person name="Weng J.K."/>
        </authorList>
    </citation>
    <scope>NUCLEOTIDE SEQUENCE [LARGE SCALE GENOMIC DNA]</scope>
    <source>
        <strain evidence="4">1611_PpyrPB1</strain>
        <tissue evidence="4">Whole body</tissue>
    </source>
</reference>
<dbReference type="Proteomes" id="UP000327044">
    <property type="component" value="Unassembled WGS sequence"/>
</dbReference>